<dbReference type="GO" id="GO:0005886">
    <property type="term" value="C:plasma membrane"/>
    <property type="evidence" value="ECO:0007669"/>
    <property type="project" value="UniProtKB-SubCell"/>
</dbReference>
<evidence type="ECO:0000256" key="14">
    <source>
        <dbReference type="PROSITE-ProRule" id="PRU00169"/>
    </source>
</evidence>
<dbReference type="FunFam" id="1.10.287.130:FF:000003">
    <property type="entry name" value="Histidine kinase"/>
    <property type="match status" value="1"/>
</dbReference>
<dbReference type="InterPro" id="IPR036097">
    <property type="entry name" value="HisK_dim/P_sf"/>
</dbReference>
<evidence type="ECO:0000256" key="7">
    <source>
        <dbReference type="ARBA" id="ARBA00022692"/>
    </source>
</evidence>
<dbReference type="Pfam" id="PF02518">
    <property type="entry name" value="HATPase_c"/>
    <property type="match status" value="1"/>
</dbReference>
<evidence type="ECO:0000259" key="16">
    <source>
        <dbReference type="PROSITE" id="PS50109"/>
    </source>
</evidence>
<keyword evidence="5 14" id="KW-0597">Phosphoprotein</keyword>
<dbReference type="InterPro" id="IPR001789">
    <property type="entry name" value="Sig_transdc_resp-reg_receiver"/>
</dbReference>
<dbReference type="GO" id="GO:0000155">
    <property type="term" value="F:phosphorelay sensor kinase activity"/>
    <property type="evidence" value="ECO:0007669"/>
    <property type="project" value="InterPro"/>
</dbReference>
<dbReference type="SUPFAM" id="SSF47384">
    <property type="entry name" value="Homodimeric domain of signal transducing histidine kinase"/>
    <property type="match status" value="1"/>
</dbReference>
<dbReference type="InterPro" id="IPR004358">
    <property type="entry name" value="Sig_transdc_His_kin-like_C"/>
</dbReference>
<comment type="catalytic activity">
    <reaction evidence="1">
        <text>ATP + protein L-histidine = ADP + protein N-phospho-L-histidine.</text>
        <dbReference type="EC" id="2.7.13.3"/>
    </reaction>
</comment>
<keyword evidence="9 18" id="KW-0418">Kinase</keyword>
<dbReference type="PRINTS" id="PR00344">
    <property type="entry name" value="BCTRLSENSOR"/>
</dbReference>
<keyword evidence="12" id="KW-0902">Two-component regulatory system</keyword>
<dbReference type="FunFam" id="3.30.565.10:FF:000010">
    <property type="entry name" value="Sensor histidine kinase RcsC"/>
    <property type="match status" value="1"/>
</dbReference>
<name>A0A2T5C4N9_9BACT</name>
<sequence length="554" mass="62625">MLLNQFDRFEKERYFMRPKILIVDDLIENLISLEAVLDDFDIDIVRATSGEEALKRSLKDEFALVILDVQMPGMNGYETLEMMRQRKKTRYLPVVFVSAIHQSDLHIIKGIETGAVDFIPKPIIPNILRGKVRVFLDLYMQRVQLNQLLTEMEQVNVNLKIAKEKAEEATRTKAMFLANMSHEIRTPLNGVIGLTKLLQKSPLNDEQQEMLNIICNSGDNLMNIINDILDFSKIESGQIQLETISFDLKEMIDNVFQLMKFKADEQGINFQYVIEPDVPAVLCGDPLRINQILLNLVNNAIKFTPQGKVRIMVRLLDTYEDMVRLLFRVVDTGIGISDEGKAMLFKEFSQSEASISREYGGTGLGLAISQNLVSLMNGEIGVNSQLGQGAEFWFRIPLKLASQQEARPTDTCSVPAELRILLAEDNKINQKVSVLQLKQLGYSCDIAGNGRQAVEMCRQNGYDVVLMDMQMPELDGLEACRLIRRHEKENRESTPVYIAAVTASSQPEDRRACMEAGMNNFMSKPFPENELIAILQEAANGLTEPNPVTDEQLL</sequence>
<organism evidence="18 19">
    <name type="scientific">Mangrovibacterium marinum</name>
    <dbReference type="NCBI Taxonomy" id="1639118"/>
    <lineage>
        <taxon>Bacteria</taxon>
        <taxon>Pseudomonadati</taxon>
        <taxon>Bacteroidota</taxon>
        <taxon>Bacteroidia</taxon>
        <taxon>Marinilabiliales</taxon>
        <taxon>Prolixibacteraceae</taxon>
        <taxon>Mangrovibacterium</taxon>
    </lineage>
</organism>
<evidence type="ECO:0000256" key="13">
    <source>
        <dbReference type="ARBA" id="ARBA00023136"/>
    </source>
</evidence>
<comment type="subcellular location">
    <subcellularLocation>
        <location evidence="2">Cell membrane</location>
        <topology evidence="2">Multi-pass membrane protein</topology>
    </subcellularLocation>
</comment>
<proteinExistence type="predicted"/>
<dbReference type="PANTHER" id="PTHR45339:SF1">
    <property type="entry name" value="HYBRID SIGNAL TRANSDUCTION HISTIDINE KINASE J"/>
    <property type="match status" value="1"/>
</dbReference>
<dbReference type="CDD" id="cd16922">
    <property type="entry name" value="HATPase_EvgS-ArcB-TorS-like"/>
    <property type="match status" value="1"/>
</dbReference>
<dbReference type="SMART" id="SM00448">
    <property type="entry name" value="REC"/>
    <property type="match status" value="2"/>
</dbReference>
<dbReference type="Pfam" id="PF00072">
    <property type="entry name" value="Response_reg"/>
    <property type="match status" value="2"/>
</dbReference>
<dbReference type="Pfam" id="PF00512">
    <property type="entry name" value="HisKA"/>
    <property type="match status" value="1"/>
</dbReference>
<evidence type="ECO:0000256" key="3">
    <source>
        <dbReference type="ARBA" id="ARBA00012438"/>
    </source>
</evidence>
<evidence type="ECO:0000256" key="9">
    <source>
        <dbReference type="ARBA" id="ARBA00022777"/>
    </source>
</evidence>
<dbReference type="PANTHER" id="PTHR45339">
    <property type="entry name" value="HYBRID SIGNAL TRANSDUCTION HISTIDINE KINASE J"/>
    <property type="match status" value="1"/>
</dbReference>
<keyword evidence="15" id="KW-0175">Coiled coil</keyword>
<evidence type="ECO:0000256" key="2">
    <source>
        <dbReference type="ARBA" id="ARBA00004651"/>
    </source>
</evidence>
<dbReference type="EC" id="2.7.13.3" evidence="3"/>
<dbReference type="PROSITE" id="PS50110">
    <property type="entry name" value="RESPONSE_REGULATORY"/>
    <property type="match status" value="2"/>
</dbReference>
<evidence type="ECO:0000256" key="1">
    <source>
        <dbReference type="ARBA" id="ARBA00000085"/>
    </source>
</evidence>
<evidence type="ECO:0000256" key="11">
    <source>
        <dbReference type="ARBA" id="ARBA00022989"/>
    </source>
</evidence>
<reference evidence="18 19" key="1">
    <citation type="submission" date="2018-04" db="EMBL/GenBank/DDBJ databases">
        <title>Genomic Encyclopedia of Archaeal and Bacterial Type Strains, Phase II (KMG-II): from individual species to whole genera.</title>
        <authorList>
            <person name="Goeker M."/>
        </authorList>
    </citation>
    <scope>NUCLEOTIDE SEQUENCE [LARGE SCALE GENOMIC DNA]</scope>
    <source>
        <strain evidence="18 19">DSM 28823</strain>
    </source>
</reference>
<dbReference type="SUPFAM" id="SSF52172">
    <property type="entry name" value="CheY-like"/>
    <property type="match status" value="2"/>
</dbReference>
<keyword evidence="4" id="KW-1003">Cell membrane</keyword>
<evidence type="ECO:0000259" key="17">
    <source>
        <dbReference type="PROSITE" id="PS50110"/>
    </source>
</evidence>
<feature type="domain" description="Histidine kinase" evidence="16">
    <location>
        <begin position="179"/>
        <end position="400"/>
    </location>
</feature>
<dbReference type="InterPro" id="IPR005467">
    <property type="entry name" value="His_kinase_dom"/>
</dbReference>
<dbReference type="SMART" id="SM00387">
    <property type="entry name" value="HATPase_c"/>
    <property type="match status" value="1"/>
</dbReference>
<keyword evidence="8" id="KW-0547">Nucleotide-binding</keyword>
<protein>
    <recommendedName>
        <fullName evidence="3">histidine kinase</fullName>
        <ecNumber evidence="3">2.7.13.3</ecNumber>
    </recommendedName>
</protein>
<dbReference type="SUPFAM" id="SSF55874">
    <property type="entry name" value="ATPase domain of HSP90 chaperone/DNA topoisomerase II/histidine kinase"/>
    <property type="match status" value="1"/>
</dbReference>
<dbReference type="SMART" id="SM00388">
    <property type="entry name" value="HisKA"/>
    <property type="match status" value="1"/>
</dbReference>
<keyword evidence="19" id="KW-1185">Reference proteome</keyword>
<keyword evidence="6" id="KW-0808">Transferase</keyword>
<dbReference type="CDD" id="cd00082">
    <property type="entry name" value="HisKA"/>
    <property type="match status" value="1"/>
</dbReference>
<feature type="modified residue" description="4-aspartylphosphate" evidence="14">
    <location>
        <position position="68"/>
    </location>
</feature>
<dbReference type="InterPro" id="IPR003661">
    <property type="entry name" value="HisK_dim/P_dom"/>
</dbReference>
<evidence type="ECO:0000256" key="5">
    <source>
        <dbReference type="ARBA" id="ARBA00022553"/>
    </source>
</evidence>
<dbReference type="EMBL" id="QAAD01000003">
    <property type="protein sequence ID" value="PTN09791.1"/>
    <property type="molecule type" value="Genomic_DNA"/>
</dbReference>
<dbReference type="Gene3D" id="3.40.50.2300">
    <property type="match status" value="2"/>
</dbReference>
<evidence type="ECO:0000256" key="10">
    <source>
        <dbReference type="ARBA" id="ARBA00022840"/>
    </source>
</evidence>
<keyword evidence="10" id="KW-0067">ATP-binding</keyword>
<dbReference type="CDD" id="cd17546">
    <property type="entry name" value="REC_hyHK_CKI1_RcsC-like"/>
    <property type="match status" value="1"/>
</dbReference>
<dbReference type="PROSITE" id="PS50109">
    <property type="entry name" value="HIS_KIN"/>
    <property type="match status" value="1"/>
</dbReference>
<keyword evidence="11" id="KW-1133">Transmembrane helix</keyword>
<evidence type="ECO:0000256" key="4">
    <source>
        <dbReference type="ARBA" id="ARBA00022475"/>
    </source>
</evidence>
<accession>A0A2T5C4N9</accession>
<evidence type="ECO:0000256" key="8">
    <source>
        <dbReference type="ARBA" id="ARBA00022741"/>
    </source>
</evidence>
<dbReference type="InterPro" id="IPR036890">
    <property type="entry name" value="HATPase_C_sf"/>
</dbReference>
<feature type="coiled-coil region" evidence="15">
    <location>
        <begin position="145"/>
        <end position="172"/>
    </location>
</feature>
<feature type="domain" description="Response regulatory" evidence="17">
    <location>
        <begin position="19"/>
        <end position="136"/>
    </location>
</feature>
<evidence type="ECO:0000313" key="18">
    <source>
        <dbReference type="EMBL" id="PTN09791.1"/>
    </source>
</evidence>
<evidence type="ECO:0000256" key="12">
    <source>
        <dbReference type="ARBA" id="ARBA00023012"/>
    </source>
</evidence>
<keyword evidence="13" id="KW-0472">Membrane</keyword>
<evidence type="ECO:0000256" key="15">
    <source>
        <dbReference type="SAM" id="Coils"/>
    </source>
</evidence>
<dbReference type="GO" id="GO:0005524">
    <property type="term" value="F:ATP binding"/>
    <property type="evidence" value="ECO:0007669"/>
    <property type="project" value="UniProtKB-KW"/>
</dbReference>
<keyword evidence="7" id="KW-0812">Transmembrane</keyword>
<dbReference type="Proteomes" id="UP000243525">
    <property type="component" value="Unassembled WGS sequence"/>
</dbReference>
<dbReference type="InterPro" id="IPR011006">
    <property type="entry name" value="CheY-like_superfamily"/>
</dbReference>
<gene>
    <name evidence="18" type="ORF">C8N47_10385</name>
</gene>
<dbReference type="Gene3D" id="1.10.287.130">
    <property type="match status" value="1"/>
</dbReference>
<dbReference type="Gene3D" id="3.30.565.10">
    <property type="entry name" value="Histidine kinase-like ATPase, C-terminal domain"/>
    <property type="match status" value="1"/>
</dbReference>
<comment type="caution">
    <text evidence="18">The sequence shown here is derived from an EMBL/GenBank/DDBJ whole genome shotgun (WGS) entry which is preliminary data.</text>
</comment>
<feature type="domain" description="Response regulatory" evidence="17">
    <location>
        <begin position="419"/>
        <end position="539"/>
    </location>
</feature>
<dbReference type="InterPro" id="IPR003594">
    <property type="entry name" value="HATPase_dom"/>
</dbReference>
<evidence type="ECO:0000256" key="6">
    <source>
        <dbReference type="ARBA" id="ARBA00022679"/>
    </source>
</evidence>
<dbReference type="AlphaFoldDB" id="A0A2T5C4N9"/>
<feature type="modified residue" description="4-aspartylphosphate" evidence="14">
    <location>
        <position position="468"/>
    </location>
</feature>
<evidence type="ECO:0000313" key="19">
    <source>
        <dbReference type="Proteomes" id="UP000243525"/>
    </source>
</evidence>